<dbReference type="GeneID" id="16194416"/>
<organism evidence="1 2">
    <name type="scientific">Halorubrum tailed virus 4</name>
    <dbReference type="NCBI Taxonomy" id="1273752"/>
    <lineage>
        <taxon>Viruses</taxon>
        <taxon>Duplodnaviria</taxon>
        <taxon>Heunggongvirae</taxon>
        <taxon>Uroviricota</taxon>
        <taxon>Caudoviricetes</taxon>
        <taxon>Kirjokansivirales</taxon>
        <taxon>Haloferuviridae</taxon>
        <taxon>Saldibavirus</taxon>
        <taxon>Saldibavirus natrii</taxon>
        <taxon>Saldibavirus HRTV4</taxon>
    </lineage>
</organism>
<accession>R4T622</accession>
<dbReference type="RefSeq" id="YP_008059514.1">
    <property type="nucleotide sequence ID" value="NC_021329.1"/>
</dbReference>
<evidence type="ECO:0000313" key="2">
    <source>
        <dbReference type="Proteomes" id="UP000202022"/>
    </source>
</evidence>
<dbReference type="Proteomes" id="UP000202022">
    <property type="component" value="Segment"/>
</dbReference>
<name>R4T622_9CAUD</name>
<evidence type="ECO:0008006" key="3">
    <source>
        <dbReference type="Google" id="ProtNLM"/>
    </source>
</evidence>
<dbReference type="KEGG" id="vg:16194416"/>
<dbReference type="EMBL" id="KC292023">
    <property type="protein sequence ID" value="AGM11119.1"/>
    <property type="molecule type" value="Genomic_DNA"/>
</dbReference>
<reference evidence="1 2" key="1">
    <citation type="submission" date="2012-12" db="EMBL/GenBank/DDBJ databases">
        <authorList>
            <person name="Sencilo A."/>
            <person name="Jacobs-Sera D."/>
            <person name="Russell D.A."/>
            <person name="Ko C."/>
            <person name="Atanasova N."/>
            <person name="Osterlund E."/>
            <person name="Oksanen H.M."/>
            <person name="Bamford D.H."/>
            <person name="Hatfull G.F."/>
            <person name="Roine E."/>
            <person name="Hendrix R.W."/>
        </authorList>
    </citation>
    <scope>NUCLEOTIDE SEQUENCE [LARGE SCALE GENOMIC DNA]</scope>
</reference>
<sequence length="52" mass="5776">MSDLECVECGATASYADAQAADRRNTCGGERVVKHTPIGRFYDGEKHDWKET</sequence>
<proteinExistence type="predicted"/>
<protein>
    <recommendedName>
        <fullName evidence="3">CxxC motif protein</fullName>
    </recommendedName>
</protein>
<evidence type="ECO:0000313" key="1">
    <source>
        <dbReference type="EMBL" id="AGM11119.1"/>
    </source>
</evidence>
<gene>
    <name evidence="1" type="primary">25</name>
    <name evidence="1" type="ORF">HRTV4_25</name>
</gene>
<keyword evidence="2" id="KW-1185">Reference proteome</keyword>